<dbReference type="EMBL" id="JAUOPB010000007">
    <property type="protein sequence ID" value="MDO6422841.1"/>
    <property type="molecule type" value="Genomic_DNA"/>
</dbReference>
<feature type="chain" id="PRO_5044026658" evidence="5">
    <location>
        <begin position="29"/>
        <end position="543"/>
    </location>
</feature>
<evidence type="ECO:0000313" key="8">
    <source>
        <dbReference type="Proteomes" id="UP001169760"/>
    </source>
</evidence>
<dbReference type="Pfam" id="PF07655">
    <property type="entry name" value="Secretin_N_2"/>
    <property type="match status" value="1"/>
</dbReference>
<dbReference type="Gene3D" id="3.30.1370.130">
    <property type="match status" value="1"/>
</dbReference>
<name>A0AAW7X578_9GAMM</name>
<evidence type="ECO:0000313" key="7">
    <source>
        <dbReference type="EMBL" id="MDO6422841.1"/>
    </source>
</evidence>
<dbReference type="AlphaFoldDB" id="A0AAW7X578"/>
<dbReference type="RefSeq" id="WP_303492726.1">
    <property type="nucleotide sequence ID" value="NZ_JAUOPB010000007.1"/>
</dbReference>
<organism evidence="7 8">
    <name type="scientific">Saccharophagus degradans</name>
    <dbReference type="NCBI Taxonomy" id="86304"/>
    <lineage>
        <taxon>Bacteria</taxon>
        <taxon>Pseudomonadati</taxon>
        <taxon>Pseudomonadota</taxon>
        <taxon>Gammaproteobacteria</taxon>
        <taxon>Cellvibrionales</taxon>
        <taxon>Cellvibrionaceae</taxon>
        <taxon>Saccharophagus</taxon>
    </lineage>
</organism>
<feature type="compositionally biased region" description="Low complexity" evidence="4">
    <location>
        <begin position="184"/>
        <end position="204"/>
    </location>
</feature>
<dbReference type="Pfam" id="PF00263">
    <property type="entry name" value="Secretin"/>
    <property type="match status" value="1"/>
</dbReference>
<dbReference type="PANTHER" id="PTHR30332:SF17">
    <property type="entry name" value="TYPE IV PILIATION SYSTEM PROTEIN DR_0774-RELATED"/>
    <property type="match status" value="1"/>
</dbReference>
<comment type="caution">
    <text evidence="7">The sequence shown here is derived from an EMBL/GenBank/DDBJ whole genome shotgun (WGS) entry which is preliminary data.</text>
</comment>
<evidence type="ECO:0000256" key="5">
    <source>
        <dbReference type="SAM" id="SignalP"/>
    </source>
</evidence>
<dbReference type="InterPro" id="IPR011514">
    <property type="entry name" value="Secretin_N_2"/>
</dbReference>
<evidence type="ECO:0000259" key="6">
    <source>
        <dbReference type="SMART" id="SM00965"/>
    </source>
</evidence>
<evidence type="ECO:0000256" key="2">
    <source>
        <dbReference type="ARBA" id="ARBA00023136"/>
    </source>
</evidence>
<keyword evidence="5" id="KW-0732">Signal</keyword>
<dbReference type="InterPro" id="IPR004846">
    <property type="entry name" value="T2SS/T3SS_dom"/>
</dbReference>
<dbReference type="SMART" id="SM00965">
    <property type="entry name" value="STN"/>
    <property type="match status" value="1"/>
</dbReference>
<dbReference type="PRINTS" id="PR00811">
    <property type="entry name" value="BCTERIALGSPD"/>
</dbReference>
<reference evidence="7" key="1">
    <citation type="submission" date="2023-07" db="EMBL/GenBank/DDBJ databases">
        <title>Genome content predicts the carbon catabolic preferences of heterotrophic bacteria.</title>
        <authorList>
            <person name="Gralka M."/>
        </authorList>
    </citation>
    <scope>NUCLEOTIDE SEQUENCE</scope>
    <source>
        <strain evidence="7">I3M17_2</strain>
    </source>
</reference>
<protein>
    <submittedName>
        <fullName evidence="7">Pilus (MSHA type) biogenesis protein MshL</fullName>
    </submittedName>
</protein>
<dbReference type="GO" id="GO:0009306">
    <property type="term" value="P:protein secretion"/>
    <property type="evidence" value="ECO:0007669"/>
    <property type="project" value="InterPro"/>
</dbReference>
<dbReference type="InterPro" id="IPR011662">
    <property type="entry name" value="Secretin/TonB_short_N"/>
</dbReference>
<keyword evidence="3" id="KW-0998">Cell outer membrane</keyword>
<dbReference type="GO" id="GO:0015627">
    <property type="term" value="C:type II protein secretion system complex"/>
    <property type="evidence" value="ECO:0007669"/>
    <property type="project" value="TreeGrafter"/>
</dbReference>
<dbReference type="InterPro" id="IPR013358">
    <property type="entry name" value="Pilus_biogenesis_MshL"/>
</dbReference>
<evidence type="ECO:0000256" key="3">
    <source>
        <dbReference type="ARBA" id="ARBA00023237"/>
    </source>
</evidence>
<dbReference type="InterPro" id="IPR050810">
    <property type="entry name" value="Bact_Secretion_Sys_Channel"/>
</dbReference>
<dbReference type="PROSITE" id="PS51257">
    <property type="entry name" value="PROKAR_LIPOPROTEIN"/>
    <property type="match status" value="1"/>
</dbReference>
<evidence type="ECO:0000256" key="4">
    <source>
        <dbReference type="SAM" id="MobiDB-lite"/>
    </source>
</evidence>
<dbReference type="PANTHER" id="PTHR30332">
    <property type="entry name" value="PROBABLE GENERAL SECRETION PATHWAY PROTEIN D"/>
    <property type="match status" value="1"/>
</dbReference>
<dbReference type="Proteomes" id="UP001169760">
    <property type="component" value="Unassembled WGS sequence"/>
</dbReference>
<feature type="region of interest" description="Disordered" evidence="4">
    <location>
        <begin position="170"/>
        <end position="209"/>
    </location>
</feature>
<dbReference type="NCBIfam" id="TIGR02519">
    <property type="entry name" value="pilus_MshL"/>
    <property type="match status" value="1"/>
</dbReference>
<keyword evidence="2" id="KW-0472">Membrane</keyword>
<dbReference type="GO" id="GO:0019867">
    <property type="term" value="C:outer membrane"/>
    <property type="evidence" value="ECO:0007669"/>
    <property type="project" value="InterPro"/>
</dbReference>
<keyword evidence="1" id="KW-0813">Transport</keyword>
<evidence type="ECO:0000256" key="1">
    <source>
        <dbReference type="ARBA" id="ARBA00022448"/>
    </source>
</evidence>
<dbReference type="InterPro" id="IPR001775">
    <property type="entry name" value="GspD/PilQ"/>
</dbReference>
<gene>
    <name evidence="7" type="primary">mshL</name>
    <name evidence="7" type="ORF">Q4521_10175</name>
</gene>
<dbReference type="GO" id="GO:0009297">
    <property type="term" value="P:pilus assembly"/>
    <property type="evidence" value="ECO:0007669"/>
    <property type="project" value="InterPro"/>
</dbReference>
<feature type="domain" description="Secretin/TonB short N-terminal" evidence="6">
    <location>
        <begin position="96"/>
        <end position="144"/>
    </location>
</feature>
<proteinExistence type="predicted"/>
<accession>A0AAW7X578</accession>
<sequence length="543" mass="58893">MSNKWILLKGCVLIATALLIGCSSVPQTETPAEQALVTASATGAEPASAMPDSVTAALFKGANSRPQIEEEERFDISVNQVPARDFFIGLVADSGVNVVTHPEVNGVISLDLKNVTLRNVLDVTRDVYGYEYKYNGGIYSIYPSKMRTELFEINYIDVQREGSTDTSVLIGEITSSGGNGSNQGGNSSNQSQGKQSNQDSSSGSRVSTKNKTDFWQDLKLTLSAIVGGEADGRNVVVNPQAGLVVVRALPGEISAVREFLDRSELSVRRQVILETKIVEVKLNDGFQAGVNWNEIRGQMLLTKNVETFDVPVDIVSASENVGEIFSSIFRIGDISQLLSLLETQGNVQVLSSPRVSTVNNQKAVIRVGSDEFFVTGVSSQTTSTAASTTSAPNIELTSFFSGISLDVTPQIADNGDVILHVHPIVSEVTDQNKDITLGNEKFSLPLALREVRESDSIVRAQSGQIIVLGGLMKEKLNDVYSKRPGLGDVPVLNTLFRKRSKVSEKTELVILLRPIVVEDNTFADDINQSRQRVNSMSDEYRGR</sequence>
<feature type="signal peptide" evidence="5">
    <location>
        <begin position="1"/>
        <end position="28"/>
    </location>
</feature>